<evidence type="ECO:0000256" key="6">
    <source>
        <dbReference type="ARBA" id="ARBA00023014"/>
    </source>
</evidence>
<keyword evidence="6 7" id="KW-0411">Iron-sulfur</keyword>
<evidence type="ECO:0000256" key="3">
    <source>
        <dbReference type="ARBA" id="ARBA00022723"/>
    </source>
</evidence>
<dbReference type="InterPro" id="IPR036369">
    <property type="entry name" value="HIPIP_sf"/>
</dbReference>
<evidence type="ECO:0000256" key="8">
    <source>
        <dbReference type="SAM" id="SignalP"/>
    </source>
</evidence>
<evidence type="ECO:0000256" key="4">
    <source>
        <dbReference type="ARBA" id="ARBA00022982"/>
    </source>
</evidence>
<evidence type="ECO:0000256" key="1">
    <source>
        <dbReference type="ARBA" id="ARBA00022448"/>
    </source>
</evidence>
<dbReference type="Proteomes" id="UP000290657">
    <property type="component" value="Unassembled WGS sequence"/>
</dbReference>
<comment type="subunit">
    <text evidence="7">Homodimer.</text>
</comment>
<name>A0A4Q0XN59_9BACT</name>
<keyword evidence="3 7" id="KW-0479">Metal-binding</keyword>
<feature type="signal peptide" evidence="8">
    <location>
        <begin position="1"/>
        <end position="32"/>
    </location>
</feature>
<feature type="domain" description="High potential iron-sulfur proteins family profile" evidence="9">
    <location>
        <begin position="17"/>
        <end position="85"/>
    </location>
</feature>
<keyword evidence="11" id="KW-1185">Reference proteome</keyword>
<evidence type="ECO:0000313" key="10">
    <source>
        <dbReference type="EMBL" id="RXJ55339.1"/>
    </source>
</evidence>
<dbReference type="AlphaFoldDB" id="A0A4Q0XN59"/>
<dbReference type="Gene3D" id="4.10.490.10">
    <property type="entry name" value="High potential iron-sulphur protein"/>
    <property type="match status" value="1"/>
</dbReference>
<comment type="caution">
    <text evidence="10">The sequence shown here is derived from an EMBL/GenBank/DDBJ whole genome shotgun (WGS) entry which is preliminary data.</text>
</comment>
<keyword evidence="5 7" id="KW-0408">Iron</keyword>
<accession>A0A4Q0XN59</accession>
<keyword evidence="2 7" id="KW-0004">4Fe-4S</keyword>
<evidence type="ECO:0000259" key="9">
    <source>
        <dbReference type="PROSITE" id="PS51373"/>
    </source>
</evidence>
<dbReference type="GO" id="GO:0051539">
    <property type="term" value="F:4 iron, 4 sulfur cluster binding"/>
    <property type="evidence" value="ECO:0007669"/>
    <property type="project" value="UniProtKB-KW"/>
</dbReference>
<reference evidence="10 11" key="1">
    <citation type="submission" date="2017-10" db="EMBL/GenBank/DDBJ databases">
        <title>Genomics of the genus Arcobacter.</title>
        <authorList>
            <person name="Perez-Cataluna A."/>
            <person name="Figueras M.J."/>
        </authorList>
    </citation>
    <scope>NUCLEOTIDE SEQUENCE [LARGE SCALE GENOMIC DNA]</scope>
    <source>
        <strain evidence="10 11">CECT 8987</strain>
    </source>
</reference>
<dbReference type="PROSITE" id="PS51318">
    <property type="entry name" value="TAT"/>
    <property type="match status" value="1"/>
</dbReference>
<protein>
    <recommendedName>
        <fullName evidence="7">High-potential iron-sulfur protein</fullName>
        <shortName evidence="7">HiPIP</shortName>
    </recommendedName>
</protein>
<keyword evidence="1 7" id="KW-0813">Transport</keyword>
<dbReference type="GO" id="GO:0009055">
    <property type="term" value="F:electron transfer activity"/>
    <property type="evidence" value="ECO:0007669"/>
    <property type="project" value="InterPro"/>
</dbReference>
<dbReference type="InterPro" id="IPR000170">
    <property type="entry name" value="High_potential_FeS_prot"/>
</dbReference>
<dbReference type="PROSITE" id="PS51373">
    <property type="entry name" value="HIPIP"/>
    <property type="match status" value="1"/>
</dbReference>
<proteinExistence type="inferred from homology"/>
<feature type="chain" id="PRO_5020552438" description="High-potential iron-sulfur protein" evidence="8">
    <location>
        <begin position="33"/>
        <end position="86"/>
    </location>
</feature>
<evidence type="ECO:0000256" key="5">
    <source>
        <dbReference type="ARBA" id="ARBA00023004"/>
    </source>
</evidence>
<sequence>MNSFKTSQTRRGFFKTMAFLGLVTFVAPKAHAKGSKTQFKYQDTPKNGETCKECMFFEPDSNTCKIVEGNISPEGWCTLYRQDPNK</sequence>
<dbReference type="InterPro" id="IPR006311">
    <property type="entry name" value="TAT_signal"/>
</dbReference>
<keyword evidence="4 7" id="KW-0249">Electron transport</keyword>
<dbReference type="Pfam" id="PF01355">
    <property type="entry name" value="HIPIP"/>
    <property type="match status" value="1"/>
</dbReference>
<dbReference type="SUPFAM" id="SSF57652">
    <property type="entry name" value="HIPIP (high potential iron protein)"/>
    <property type="match status" value="1"/>
</dbReference>
<keyword evidence="8" id="KW-0732">Signal</keyword>
<dbReference type="EMBL" id="PDKN01000008">
    <property type="protein sequence ID" value="RXJ55339.1"/>
    <property type="molecule type" value="Genomic_DNA"/>
</dbReference>
<dbReference type="GO" id="GO:0046872">
    <property type="term" value="F:metal ion binding"/>
    <property type="evidence" value="ECO:0007669"/>
    <property type="project" value="UniProtKB-KW"/>
</dbReference>
<evidence type="ECO:0000256" key="7">
    <source>
        <dbReference type="RuleBase" id="RU000620"/>
    </source>
</evidence>
<evidence type="ECO:0000313" key="11">
    <source>
        <dbReference type="Proteomes" id="UP000290657"/>
    </source>
</evidence>
<dbReference type="GO" id="GO:0019646">
    <property type="term" value="P:aerobic electron transport chain"/>
    <property type="evidence" value="ECO:0007669"/>
    <property type="project" value="InterPro"/>
</dbReference>
<comment type="function">
    <text evidence="7">Specific class of high-redox-potential 4Fe-4S ferredoxins. Functions in anaerobic electron transport in most purple and in some other photosynthetic bacteria and in at least one genus (Paracoccus) of halophilic, denitrifying bacteria.</text>
</comment>
<comment type="similarity">
    <text evidence="7">Belongs to the high-potential iron-sulfur protein (HiPIP) family.</text>
</comment>
<dbReference type="OrthoDB" id="5334781at2"/>
<gene>
    <name evidence="10" type="ORF">CRV04_10875</name>
</gene>
<organism evidence="10 11">
    <name type="scientific">Candidatus Marinarcus aquaticus</name>
    <dbReference type="NCBI Taxonomy" id="2044504"/>
    <lineage>
        <taxon>Bacteria</taxon>
        <taxon>Pseudomonadati</taxon>
        <taxon>Campylobacterota</taxon>
        <taxon>Epsilonproteobacteria</taxon>
        <taxon>Campylobacterales</taxon>
        <taxon>Arcobacteraceae</taxon>
        <taxon>Candidatus Marinarcus</taxon>
    </lineage>
</organism>
<evidence type="ECO:0000256" key="2">
    <source>
        <dbReference type="ARBA" id="ARBA00022485"/>
    </source>
</evidence>